<evidence type="ECO:0000256" key="6">
    <source>
        <dbReference type="ARBA" id="ARBA00023242"/>
    </source>
</evidence>
<evidence type="ECO:0000313" key="11">
    <source>
        <dbReference type="EMBL" id="OTF99114.1"/>
    </source>
</evidence>
<dbReference type="GO" id="GO:0000981">
    <property type="term" value="F:DNA-binding transcription factor activity, RNA polymerase II-specific"/>
    <property type="evidence" value="ECO:0000318"/>
    <property type="project" value="GO_Central"/>
</dbReference>
<evidence type="ECO:0000256" key="8">
    <source>
        <dbReference type="RuleBase" id="RU367155"/>
    </source>
</evidence>
<dbReference type="SMART" id="SM00521">
    <property type="entry name" value="CBF"/>
    <property type="match status" value="1"/>
</dbReference>
<dbReference type="PRINTS" id="PR00616">
    <property type="entry name" value="CCAATSUBUNTB"/>
</dbReference>
<name>A0A251SJV1_HELAN</name>
<dbReference type="Pfam" id="PF02045">
    <property type="entry name" value="CBFB_NFYA"/>
    <property type="match status" value="1"/>
</dbReference>
<dbReference type="EMBL" id="MNCJ02000329">
    <property type="protein sequence ID" value="KAF5770215.1"/>
    <property type="molecule type" value="Genomic_DNA"/>
</dbReference>
<dbReference type="GO" id="GO:0003677">
    <property type="term" value="F:DNA binding"/>
    <property type="evidence" value="ECO:0007669"/>
    <property type="project" value="UniProtKB-KW"/>
</dbReference>
<dbReference type="SMR" id="A0A251SJV1"/>
<evidence type="ECO:0000256" key="7">
    <source>
        <dbReference type="ARBA" id="ARBA00025911"/>
    </source>
</evidence>
<dbReference type="FunCoup" id="A0A251SJV1">
    <property type="interactions" value="60"/>
</dbReference>
<evidence type="ECO:0000256" key="4">
    <source>
        <dbReference type="ARBA" id="ARBA00023159"/>
    </source>
</evidence>
<feature type="compositionally biased region" description="Polar residues" evidence="9">
    <location>
        <begin position="40"/>
        <end position="67"/>
    </location>
</feature>
<protein>
    <recommendedName>
        <fullName evidence="8">Nuclear transcription factor Y subunit</fullName>
    </recommendedName>
</protein>
<dbReference type="PANTHER" id="PTHR12632">
    <property type="entry name" value="TRANSCRIPTION FACTOR NF-Y ALPHA-RELATED"/>
    <property type="match status" value="1"/>
</dbReference>
<gene>
    <name evidence="11" type="ORF">HannXRQ_Chr14g0453021</name>
    <name evidence="10" type="ORF">HanXRQr2_Chr14g0656981</name>
</gene>
<reference evidence="11" key="2">
    <citation type="submission" date="2017-02" db="EMBL/GenBank/DDBJ databases">
        <title>Sunflower complete genome.</title>
        <authorList>
            <person name="Langlade N."/>
            <person name="Munos S."/>
        </authorList>
    </citation>
    <scope>NUCLEOTIDE SEQUENCE [LARGE SCALE GENOMIC DNA]</scope>
    <source>
        <tissue evidence="11">Leaves</tissue>
    </source>
</reference>
<evidence type="ECO:0000256" key="3">
    <source>
        <dbReference type="ARBA" id="ARBA00023125"/>
    </source>
</evidence>
<proteinExistence type="inferred from homology"/>
<keyword evidence="5 8" id="KW-0804">Transcription</keyword>
<comment type="subunit">
    <text evidence="7">Heterotrimeric transcription factor composed of three components, NF-YA, NF-YB and NF-YC. NF-YB and NF-YC must interact and dimerize for NF-YA association and DNA binding.</text>
</comment>
<dbReference type="InterPro" id="IPR001289">
    <property type="entry name" value="NFYA"/>
</dbReference>
<sequence>MSSSAMRANSSDSSPPEQSLDRESQSDEVLSEEEDDASKETQNVSSFRSDKNYQQQGVPNILPNNGETVGQVPQLELVGHTIACAPNPYCDPYYGGMMAAYGQPFVHPQFLEQARMPLPLEMAQEPVYVNAKQYHAILRRRQSRAKAELEKKLIKDRKPYLHESRHQHALRRVRGTGGRFAKKTDVNKNTTGSGSGSAMSSSQSVNSNRVHSESAESLDTPRGGLVNSLNTHTYLDNGGSLGQQWINISSNQSSQRAVAMK</sequence>
<dbReference type="AlphaFoldDB" id="A0A251SJV1"/>
<evidence type="ECO:0000256" key="1">
    <source>
        <dbReference type="ARBA" id="ARBA00004123"/>
    </source>
</evidence>
<feature type="region of interest" description="Disordered" evidence="9">
    <location>
        <begin position="161"/>
        <end position="224"/>
    </location>
</feature>
<keyword evidence="12" id="KW-1185">Reference proteome</keyword>
<dbReference type="OMA" id="NPYCDPY"/>
<dbReference type="STRING" id="4232.A0A251SJV1"/>
<comment type="function">
    <text evidence="8">Component of the sequence-specific heterotrimeric transcription factor (NF-Y) which specifically recognizes a 5'-CCAAT-3' box motif found in the promoters of its target genes.</text>
</comment>
<dbReference type="Proteomes" id="UP000215914">
    <property type="component" value="Chromosome 14"/>
</dbReference>
<dbReference type="GO" id="GO:0016602">
    <property type="term" value="C:CCAAT-binding factor complex"/>
    <property type="evidence" value="ECO:0007669"/>
    <property type="project" value="InterPro"/>
</dbReference>
<feature type="compositionally biased region" description="Low complexity" evidence="9">
    <location>
        <begin position="1"/>
        <end position="14"/>
    </location>
</feature>
<accession>A0A251SJV1</accession>
<dbReference type="InterPro" id="IPR018362">
    <property type="entry name" value="CCAAT-binding_factor_CS"/>
</dbReference>
<feature type="region of interest" description="Disordered" evidence="9">
    <location>
        <begin position="1"/>
        <end position="67"/>
    </location>
</feature>
<feature type="compositionally biased region" description="Low complexity" evidence="9">
    <location>
        <begin position="196"/>
        <end position="207"/>
    </location>
</feature>
<organism evidence="11 12">
    <name type="scientific">Helianthus annuus</name>
    <name type="common">Common sunflower</name>
    <dbReference type="NCBI Taxonomy" id="4232"/>
    <lineage>
        <taxon>Eukaryota</taxon>
        <taxon>Viridiplantae</taxon>
        <taxon>Streptophyta</taxon>
        <taxon>Embryophyta</taxon>
        <taxon>Tracheophyta</taxon>
        <taxon>Spermatophyta</taxon>
        <taxon>Magnoliopsida</taxon>
        <taxon>eudicotyledons</taxon>
        <taxon>Gunneridae</taxon>
        <taxon>Pentapetalae</taxon>
        <taxon>asterids</taxon>
        <taxon>campanulids</taxon>
        <taxon>Asterales</taxon>
        <taxon>Asteraceae</taxon>
        <taxon>Asteroideae</taxon>
        <taxon>Heliantheae alliance</taxon>
        <taxon>Heliantheae</taxon>
        <taxon>Helianthus</taxon>
    </lineage>
</organism>
<dbReference type="InParanoid" id="A0A251SJV1"/>
<dbReference type="Gene3D" id="6.10.250.2430">
    <property type="match status" value="1"/>
</dbReference>
<reference evidence="10" key="3">
    <citation type="submission" date="2020-06" db="EMBL/GenBank/DDBJ databases">
        <title>Helianthus annuus Genome sequencing and assembly Release 2.</title>
        <authorList>
            <person name="Gouzy J."/>
            <person name="Langlade N."/>
            <person name="Munos S."/>
        </authorList>
    </citation>
    <scope>NUCLEOTIDE SEQUENCE</scope>
    <source>
        <tissue evidence="10">Leaves</tissue>
    </source>
</reference>
<evidence type="ECO:0000313" key="10">
    <source>
        <dbReference type="EMBL" id="KAF5770215.1"/>
    </source>
</evidence>
<evidence type="ECO:0000256" key="5">
    <source>
        <dbReference type="ARBA" id="ARBA00023163"/>
    </source>
</evidence>
<keyword evidence="6 8" id="KW-0539">Nucleus</keyword>
<comment type="similarity">
    <text evidence="8">Belongs to the NFYA/HAP2 subunit family.</text>
</comment>
<dbReference type="PROSITE" id="PS51152">
    <property type="entry name" value="NFYA_HAP2_2"/>
    <property type="match status" value="1"/>
</dbReference>
<dbReference type="Gramene" id="mRNA:HanXRQr2_Chr14g0656981">
    <property type="protein sequence ID" value="mRNA:HanXRQr2_Chr14g0656981"/>
    <property type="gene ID" value="HanXRQr2_Chr14g0656981"/>
</dbReference>
<reference evidence="10 12" key="1">
    <citation type="journal article" date="2017" name="Nature">
        <title>The sunflower genome provides insights into oil metabolism, flowering and Asterid evolution.</title>
        <authorList>
            <person name="Badouin H."/>
            <person name="Gouzy J."/>
            <person name="Grassa C.J."/>
            <person name="Murat F."/>
            <person name="Staton S.E."/>
            <person name="Cottret L."/>
            <person name="Lelandais-Briere C."/>
            <person name="Owens G.L."/>
            <person name="Carrere S."/>
            <person name="Mayjonade B."/>
            <person name="Legrand L."/>
            <person name="Gill N."/>
            <person name="Kane N.C."/>
            <person name="Bowers J.E."/>
            <person name="Hubner S."/>
            <person name="Bellec A."/>
            <person name="Berard A."/>
            <person name="Berges H."/>
            <person name="Blanchet N."/>
            <person name="Boniface M.C."/>
            <person name="Brunel D."/>
            <person name="Catrice O."/>
            <person name="Chaidir N."/>
            <person name="Claudel C."/>
            <person name="Donnadieu C."/>
            <person name="Faraut T."/>
            <person name="Fievet G."/>
            <person name="Helmstetter N."/>
            <person name="King M."/>
            <person name="Knapp S.J."/>
            <person name="Lai Z."/>
            <person name="Le Paslier M.C."/>
            <person name="Lippi Y."/>
            <person name="Lorenzon L."/>
            <person name="Mandel J.R."/>
            <person name="Marage G."/>
            <person name="Marchand G."/>
            <person name="Marquand E."/>
            <person name="Bret-Mestries E."/>
            <person name="Morien E."/>
            <person name="Nambeesan S."/>
            <person name="Nguyen T."/>
            <person name="Pegot-Espagnet P."/>
            <person name="Pouilly N."/>
            <person name="Raftis F."/>
            <person name="Sallet E."/>
            <person name="Schiex T."/>
            <person name="Thomas J."/>
            <person name="Vandecasteele C."/>
            <person name="Vares D."/>
            <person name="Vear F."/>
            <person name="Vautrin S."/>
            <person name="Crespi M."/>
            <person name="Mangin B."/>
            <person name="Burke J.M."/>
            <person name="Salse J."/>
            <person name="Munos S."/>
            <person name="Vincourt P."/>
            <person name="Rieseberg L.H."/>
            <person name="Langlade N.B."/>
        </authorList>
    </citation>
    <scope>NUCLEOTIDE SEQUENCE [LARGE SCALE GENOMIC DNA]</scope>
    <source>
        <strain evidence="12">cv. SF193</strain>
        <tissue evidence="10">Leaves</tissue>
    </source>
</reference>
<evidence type="ECO:0000256" key="9">
    <source>
        <dbReference type="SAM" id="MobiDB-lite"/>
    </source>
</evidence>
<dbReference type="GO" id="GO:0006357">
    <property type="term" value="P:regulation of transcription by RNA polymerase II"/>
    <property type="evidence" value="ECO:0000318"/>
    <property type="project" value="GO_Central"/>
</dbReference>
<keyword evidence="3 8" id="KW-0238">DNA-binding</keyword>
<evidence type="ECO:0000256" key="2">
    <source>
        <dbReference type="ARBA" id="ARBA00023015"/>
    </source>
</evidence>
<evidence type="ECO:0000313" key="12">
    <source>
        <dbReference type="Proteomes" id="UP000215914"/>
    </source>
</evidence>
<dbReference type="PROSITE" id="PS00686">
    <property type="entry name" value="NFYA_HAP2_1"/>
    <property type="match status" value="1"/>
</dbReference>
<dbReference type="EMBL" id="CM007903">
    <property type="protein sequence ID" value="OTF99114.1"/>
    <property type="molecule type" value="Genomic_DNA"/>
</dbReference>
<keyword evidence="2 8" id="KW-0805">Transcription regulation</keyword>
<keyword evidence="4" id="KW-0010">Activator</keyword>
<dbReference type="OrthoDB" id="1097733at2759"/>
<comment type="subcellular location">
    <subcellularLocation>
        <location evidence="1 8">Nucleus</location>
    </subcellularLocation>
</comment>